<sequence length="401" mass="41981">MSMTAFLIVAALVLLSVTAWLVRPLLAPKALSAETESPALRVLREQRRELETDLAANRISAAEHADSMAELEQRTAAEMAALAAPGEARAARGWAAALGLGLPAAAIGLYLIIGQPAGLDPANTAPQQAFGAGEIEAMVSKLAAKVAANPDDLEGAQMLGRSYMVLERFDEAVKVFAALAQRRPQDAQVRADWADALGSVQGNRLSGEPARLIDEALTLDPDNVKALALAGSVAFEQEDYRRALRHWQRMASKVDPQSEIGRNADAMIAEAQQRLTGAAPVPAPSPAVAANGLQMAGRISVSASLHSQFSPDDALFIFARPAAGGPPIAALRMKAGDLPASFDFARAQLMGGDPGQGPFVIGARISKSGEAKAGVGDMEGYSVGVSPNTKDIIIEIDKIIK</sequence>
<dbReference type="SUPFAM" id="SSF48452">
    <property type="entry name" value="TPR-like"/>
    <property type="match status" value="1"/>
</dbReference>
<evidence type="ECO:0000256" key="5">
    <source>
        <dbReference type="PROSITE-ProRule" id="PRU00339"/>
    </source>
</evidence>
<dbReference type="Proteomes" id="UP000778523">
    <property type="component" value="Unassembled WGS sequence"/>
</dbReference>
<organism evidence="8 9">
    <name type="scientific">Uliginosibacterium aquaticum</name>
    <dbReference type="NCBI Taxonomy" id="2731212"/>
    <lineage>
        <taxon>Bacteria</taxon>
        <taxon>Pseudomonadati</taxon>
        <taxon>Pseudomonadota</taxon>
        <taxon>Betaproteobacteria</taxon>
        <taxon>Rhodocyclales</taxon>
        <taxon>Zoogloeaceae</taxon>
        <taxon>Uliginosibacterium</taxon>
    </lineage>
</organism>
<evidence type="ECO:0000313" key="8">
    <source>
        <dbReference type="EMBL" id="NSL53570.1"/>
    </source>
</evidence>
<dbReference type="InterPro" id="IPR051263">
    <property type="entry name" value="C-type_cytochrome_biogenesis"/>
</dbReference>
<dbReference type="PROSITE" id="PS50005">
    <property type="entry name" value="TPR"/>
    <property type="match status" value="1"/>
</dbReference>
<evidence type="ECO:0000259" key="6">
    <source>
        <dbReference type="Pfam" id="PF23892"/>
    </source>
</evidence>
<dbReference type="Gene3D" id="1.25.40.10">
    <property type="entry name" value="Tetratricopeptide repeat domain"/>
    <property type="match status" value="1"/>
</dbReference>
<reference evidence="8 9" key="1">
    <citation type="submission" date="2020-06" db="EMBL/GenBank/DDBJ databases">
        <title>Draft genome of Uliginosibacterium sp. IMCC34675.</title>
        <authorList>
            <person name="Song J."/>
        </authorList>
    </citation>
    <scope>NUCLEOTIDE SEQUENCE [LARGE SCALE GENOMIC DNA]</scope>
    <source>
        <strain evidence="8 9">IMCC34675</strain>
    </source>
</reference>
<evidence type="ECO:0000313" key="9">
    <source>
        <dbReference type="Proteomes" id="UP000778523"/>
    </source>
</evidence>
<keyword evidence="9" id="KW-1185">Reference proteome</keyword>
<gene>
    <name evidence="8" type="primary">ccmI</name>
    <name evidence="8" type="ORF">HJ583_000885</name>
</gene>
<dbReference type="PANTHER" id="PTHR47870:SF4">
    <property type="entry name" value="CYTOCHROME C-TYPE BIOGENESIS PROTEIN CYCH"/>
    <property type="match status" value="1"/>
</dbReference>
<evidence type="ECO:0000256" key="4">
    <source>
        <dbReference type="ARBA" id="ARBA00022803"/>
    </source>
</evidence>
<keyword evidence="2" id="KW-0677">Repeat</keyword>
<dbReference type="Pfam" id="PF23914">
    <property type="entry name" value="TPR_CcmH_CycH"/>
    <property type="match status" value="1"/>
</dbReference>
<evidence type="ECO:0000256" key="2">
    <source>
        <dbReference type="ARBA" id="ARBA00022737"/>
    </source>
</evidence>
<evidence type="ECO:0000259" key="7">
    <source>
        <dbReference type="Pfam" id="PF23914"/>
    </source>
</evidence>
<protein>
    <submittedName>
        <fullName evidence="8">C-type cytochrome biogenesis protein CcmI</fullName>
    </submittedName>
</protein>
<name>A0ABX2IB09_9RHOO</name>
<dbReference type="PANTHER" id="PTHR47870">
    <property type="entry name" value="CYTOCHROME C-TYPE BIOGENESIS PROTEIN CCMH"/>
    <property type="match status" value="1"/>
</dbReference>
<proteinExistence type="predicted"/>
<evidence type="ECO:0000256" key="1">
    <source>
        <dbReference type="ARBA" id="ARBA00004196"/>
    </source>
</evidence>
<feature type="repeat" description="TPR" evidence="5">
    <location>
        <begin position="153"/>
        <end position="186"/>
    </location>
</feature>
<dbReference type="InterPro" id="IPR019734">
    <property type="entry name" value="TPR_rpt"/>
</dbReference>
<accession>A0ABX2IB09</accession>
<dbReference type="NCBIfam" id="TIGR03142">
    <property type="entry name" value="cytochro_ccmI"/>
    <property type="match status" value="1"/>
</dbReference>
<comment type="caution">
    <text evidence="8">The sequence shown here is derived from an EMBL/GenBank/DDBJ whole genome shotgun (WGS) entry which is preliminary data.</text>
</comment>
<dbReference type="InterPro" id="IPR056413">
    <property type="entry name" value="TPR_CcmH_CycH"/>
</dbReference>
<feature type="domain" description="Cytochrome c-type biogenesis protein H Ig-like" evidence="6">
    <location>
        <begin position="298"/>
        <end position="396"/>
    </location>
</feature>
<keyword evidence="4 5" id="KW-0802">TPR repeat</keyword>
<feature type="domain" description="Cytochrome c-type biogenesis protein H TPR" evidence="7">
    <location>
        <begin position="129"/>
        <end position="258"/>
    </location>
</feature>
<dbReference type="InterPro" id="IPR011990">
    <property type="entry name" value="TPR-like_helical_dom_sf"/>
</dbReference>
<dbReference type="InterPro" id="IPR017560">
    <property type="entry name" value="Cyt_c_biogenesis_CcmI"/>
</dbReference>
<keyword evidence="3" id="KW-0201">Cytochrome c-type biogenesis</keyword>
<evidence type="ECO:0000256" key="3">
    <source>
        <dbReference type="ARBA" id="ARBA00022748"/>
    </source>
</evidence>
<dbReference type="EMBL" id="JABCSC020000001">
    <property type="protein sequence ID" value="NSL53570.1"/>
    <property type="molecule type" value="Genomic_DNA"/>
</dbReference>
<dbReference type="InterPro" id="IPR056412">
    <property type="entry name" value="Ig_CycH"/>
</dbReference>
<dbReference type="Pfam" id="PF23892">
    <property type="entry name" value="Ig_CycH"/>
    <property type="match status" value="1"/>
</dbReference>
<comment type="subcellular location">
    <subcellularLocation>
        <location evidence="1">Cell envelope</location>
    </subcellularLocation>
</comment>